<sequence>MSNIDQLIDNLQQFDEDELKIKLGTYIQELGDNLNERGAIDDLEEVSRGGVPRGPMADKALAMGERLLTKLNAESYDLLCGNPFGDQGEMLQTIETAMKENTTKAASLITPILVANFGLAPAVAAIVSTLIVQKIAKSVGETICSSWEKVIEK</sequence>
<dbReference type="EMBL" id="LATL02000233">
    <property type="protein sequence ID" value="KKD38725.2"/>
    <property type="molecule type" value="Genomic_DNA"/>
</dbReference>
<organism evidence="1 2">
    <name type="scientific">Limnoraphis robusta CS-951</name>
    <dbReference type="NCBI Taxonomy" id="1637645"/>
    <lineage>
        <taxon>Bacteria</taxon>
        <taxon>Bacillati</taxon>
        <taxon>Cyanobacteriota</taxon>
        <taxon>Cyanophyceae</taxon>
        <taxon>Oscillatoriophycideae</taxon>
        <taxon>Oscillatoriales</taxon>
        <taxon>Sirenicapillariaceae</taxon>
        <taxon>Limnoraphis</taxon>
    </lineage>
</organism>
<gene>
    <name evidence="1" type="ORF">WN50_07345</name>
</gene>
<accession>A0A0F5YKM3</accession>
<dbReference type="OrthoDB" id="455104at2"/>
<dbReference type="RefSeq" id="WP_049560427.1">
    <property type="nucleotide sequence ID" value="NZ_LATL02000233.1"/>
</dbReference>
<dbReference type="AlphaFoldDB" id="A0A0F5YKM3"/>
<evidence type="ECO:0000313" key="2">
    <source>
        <dbReference type="Proteomes" id="UP000033607"/>
    </source>
</evidence>
<reference evidence="1 2" key="1">
    <citation type="submission" date="2015-06" db="EMBL/GenBank/DDBJ databases">
        <title>Draft genome assembly of filamentous brackish cyanobacterium Limnoraphis robusta strain CS-951.</title>
        <authorList>
            <person name="Willis A."/>
            <person name="Parks M."/>
            <person name="Burford M.A."/>
        </authorList>
    </citation>
    <scope>NUCLEOTIDE SEQUENCE [LARGE SCALE GENOMIC DNA]</scope>
    <source>
        <strain evidence="1 2">CS-951</strain>
    </source>
</reference>
<comment type="caution">
    <text evidence="1">The sequence shown here is derived from an EMBL/GenBank/DDBJ whole genome shotgun (WGS) entry which is preliminary data.</text>
</comment>
<protein>
    <submittedName>
        <fullName evidence="1">Uncharacterized protein</fullName>
    </submittedName>
</protein>
<dbReference type="Proteomes" id="UP000033607">
    <property type="component" value="Unassembled WGS sequence"/>
</dbReference>
<proteinExistence type="predicted"/>
<name>A0A0F5YKM3_9CYAN</name>
<evidence type="ECO:0000313" key="1">
    <source>
        <dbReference type="EMBL" id="KKD38725.2"/>
    </source>
</evidence>